<evidence type="ECO:0000313" key="2">
    <source>
        <dbReference type="EMBL" id="SNZ01019.1"/>
    </source>
</evidence>
<organism evidence="2 3">
    <name type="scientific">Flagellimonas pacifica</name>
    <dbReference type="NCBI Taxonomy" id="1247520"/>
    <lineage>
        <taxon>Bacteria</taxon>
        <taxon>Pseudomonadati</taxon>
        <taxon>Bacteroidota</taxon>
        <taxon>Flavobacteriia</taxon>
        <taxon>Flavobacteriales</taxon>
        <taxon>Flavobacteriaceae</taxon>
        <taxon>Flagellimonas</taxon>
    </lineage>
</organism>
<dbReference type="GO" id="GO:0005829">
    <property type="term" value="C:cytosol"/>
    <property type="evidence" value="ECO:0007669"/>
    <property type="project" value="TreeGrafter"/>
</dbReference>
<proteinExistence type="predicted"/>
<reference evidence="3" key="1">
    <citation type="submission" date="2017-09" db="EMBL/GenBank/DDBJ databases">
        <authorList>
            <person name="Varghese N."/>
            <person name="Submissions S."/>
        </authorList>
    </citation>
    <scope>NUCLEOTIDE SEQUENCE [LARGE SCALE GENOMIC DNA]</scope>
    <source>
        <strain evidence="3">DSM 25885</strain>
    </source>
</reference>
<evidence type="ECO:0000313" key="3">
    <source>
        <dbReference type="Proteomes" id="UP000219048"/>
    </source>
</evidence>
<dbReference type="InterPro" id="IPR043129">
    <property type="entry name" value="ATPase_NBD"/>
</dbReference>
<dbReference type="PANTHER" id="PTHR11735">
    <property type="entry name" value="TRNA N6-ADENOSINE THREONYLCARBAMOYLTRANSFERASE"/>
    <property type="match status" value="1"/>
</dbReference>
<protein>
    <submittedName>
        <fullName evidence="2">tRNA threonylcarbamoyladenosine biosynthesis protein TsaB</fullName>
    </submittedName>
</protein>
<evidence type="ECO:0000259" key="1">
    <source>
        <dbReference type="Pfam" id="PF00814"/>
    </source>
</evidence>
<accession>A0A285MV01</accession>
<dbReference type="EMBL" id="OBEH01000004">
    <property type="protein sequence ID" value="SNZ01019.1"/>
    <property type="molecule type" value="Genomic_DNA"/>
</dbReference>
<feature type="domain" description="Gcp-like" evidence="1">
    <location>
        <begin position="39"/>
        <end position="216"/>
    </location>
</feature>
<sequence>MAAMARILNLETATTNCSVSISEDNEIVSLKENNAMNYSHSEQLHVFIKEALNEASLSFLDLDAVAVSKGPGSYTGLRIGVSAAKGLCFSLDLPLISVPTLQSMASQIKALDGEIVIPVLDARRMEVYSCVFNANYEVVRETRAEIIDESSFDKFLAGSKVHLVGSGAEKCIEVLNHPNMNFDTSIIPSAKEMAQLSFKKFQEGLFEDVAYFEPYYLKDFVLQTKKKG</sequence>
<dbReference type="SUPFAM" id="SSF53067">
    <property type="entry name" value="Actin-like ATPase domain"/>
    <property type="match status" value="2"/>
</dbReference>
<dbReference type="Proteomes" id="UP000219048">
    <property type="component" value="Unassembled WGS sequence"/>
</dbReference>
<dbReference type="AlphaFoldDB" id="A0A285MV01"/>
<name>A0A285MV01_9FLAO</name>
<dbReference type="InterPro" id="IPR022496">
    <property type="entry name" value="T6A_TsaB"/>
</dbReference>
<dbReference type="GO" id="GO:0002949">
    <property type="term" value="P:tRNA threonylcarbamoyladenosine modification"/>
    <property type="evidence" value="ECO:0007669"/>
    <property type="project" value="InterPro"/>
</dbReference>
<dbReference type="InterPro" id="IPR000905">
    <property type="entry name" value="Gcp-like_dom"/>
</dbReference>
<keyword evidence="3" id="KW-1185">Reference proteome</keyword>
<dbReference type="PANTHER" id="PTHR11735:SF11">
    <property type="entry name" value="TRNA THREONYLCARBAMOYLADENOSINE BIOSYNTHESIS PROTEIN TSAB"/>
    <property type="match status" value="1"/>
</dbReference>
<dbReference type="NCBIfam" id="TIGR03725">
    <property type="entry name" value="T6A_YeaZ"/>
    <property type="match status" value="1"/>
</dbReference>
<dbReference type="CDD" id="cd24032">
    <property type="entry name" value="ASKHA_NBD_TsaB"/>
    <property type="match status" value="1"/>
</dbReference>
<dbReference type="Pfam" id="PF00814">
    <property type="entry name" value="TsaD"/>
    <property type="match status" value="1"/>
</dbReference>
<gene>
    <name evidence="2" type="ORF">SAMN06265377_2849</name>
</gene>
<dbReference type="Gene3D" id="3.30.420.40">
    <property type="match status" value="2"/>
</dbReference>